<keyword evidence="3" id="KW-0472">Membrane</keyword>
<evidence type="ECO:0000256" key="2">
    <source>
        <dbReference type="ARBA" id="ARBA00049512"/>
    </source>
</evidence>
<dbReference type="EMBL" id="BPLF01000005">
    <property type="protein sequence ID" value="GIX65855.1"/>
    <property type="molecule type" value="Genomic_DNA"/>
</dbReference>
<protein>
    <submittedName>
        <fullName evidence="5">Cytochrome c oxidase subunit 2, putative</fullName>
    </submittedName>
</protein>
<comment type="catalytic activity">
    <reaction evidence="2">
        <text>4 Fe(II)-[cytochrome c] + O2 + 8 H(+)(in) = 4 Fe(III)-[cytochrome c] + 2 H2O + 4 H(+)(out)</text>
        <dbReference type="Rhea" id="RHEA:11436"/>
        <dbReference type="Rhea" id="RHEA-COMP:10350"/>
        <dbReference type="Rhea" id="RHEA-COMP:14399"/>
        <dbReference type="ChEBI" id="CHEBI:15377"/>
        <dbReference type="ChEBI" id="CHEBI:15378"/>
        <dbReference type="ChEBI" id="CHEBI:15379"/>
        <dbReference type="ChEBI" id="CHEBI:29033"/>
        <dbReference type="ChEBI" id="CHEBI:29034"/>
        <dbReference type="EC" id="7.1.1.9"/>
    </reaction>
    <physiologicalReaction direction="left-to-right" evidence="2">
        <dbReference type="Rhea" id="RHEA:11437"/>
    </physiologicalReaction>
</comment>
<organism evidence="5 6">
    <name type="scientific">Babesia caballi</name>
    <dbReference type="NCBI Taxonomy" id="5871"/>
    <lineage>
        <taxon>Eukaryota</taxon>
        <taxon>Sar</taxon>
        <taxon>Alveolata</taxon>
        <taxon>Apicomplexa</taxon>
        <taxon>Aconoidasida</taxon>
        <taxon>Piroplasmida</taxon>
        <taxon>Babesiidae</taxon>
        <taxon>Babesia</taxon>
    </lineage>
</organism>
<gene>
    <name evidence="5" type="ORF">BcabD6B2_52900</name>
</gene>
<dbReference type="InterPro" id="IPR008972">
    <property type="entry name" value="Cupredoxin"/>
</dbReference>
<dbReference type="GO" id="GO:0005507">
    <property type="term" value="F:copper ion binding"/>
    <property type="evidence" value="ECO:0007669"/>
    <property type="project" value="InterPro"/>
</dbReference>
<accession>A0AAV4M1V4</accession>
<dbReference type="GeneID" id="94197336"/>
<dbReference type="AlphaFoldDB" id="A0AAV4M1V4"/>
<sequence length="270" mass="30352">MAFLSSFLRGSVGVRNLAGQCARYRLYNSGAPFKSHLDLDMCSRLLSSTRTKLAGVNPTAAPKEATGADAAGAQTNDAAATYKYQDPADNFKKGKYPGTGLPKAVGPPEDLPSIEFGKPTGLYNFVRHQHGDPRSHLQSDGRYRQRYASDGFHWYDAYTDVPKQKFTIVNGETMIMGNETRPMEELFGVEQTNIPFHPRRRVNLWGNHKIVLSAEFCFFWIPTFIILSMAVPCYTMIYMMDEAVATSMTVKVIGHQWYWVYEVESPPLVE</sequence>
<evidence type="ECO:0000313" key="6">
    <source>
        <dbReference type="Proteomes" id="UP001497744"/>
    </source>
</evidence>
<evidence type="ECO:0000256" key="1">
    <source>
        <dbReference type="ARBA" id="ARBA00001935"/>
    </source>
</evidence>
<feature type="transmembrane region" description="Helical" evidence="3">
    <location>
        <begin position="218"/>
        <end position="239"/>
    </location>
</feature>
<evidence type="ECO:0000256" key="3">
    <source>
        <dbReference type="SAM" id="Phobius"/>
    </source>
</evidence>
<dbReference type="Proteomes" id="UP001497744">
    <property type="component" value="Unassembled WGS sequence"/>
</dbReference>
<keyword evidence="3" id="KW-0812">Transmembrane</keyword>
<reference evidence="5 6" key="1">
    <citation type="submission" date="2021-06" db="EMBL/GenBank/DDBJ databases">
        <title>Genome sequence of Babesia caballi.</title>
        <authorList>
            <person name="Yamagishi J."/>
            <person name="Kidaka T."/>
            <person name="Ochi A."/>
        </authorList>
    </citation>
    <scope>NUCLEOTIDE SEQUENCE [LARGE SCALE GENOMIC DNA]</scope>
    <source>
        <strain evidence="5">USDA-D6B2</strain>
    </source>
</reference>
<evidence type="ECO:0000313" key="5">
    <source>
        <dbReference type="EMBL" id="GIX65855.1"/>
    </source>
</evidence>
<keyword evidence="6" id="KW-1185">Reference proteome</keyword>
<evidence type="ECO:0000259" key="4">
    <source>
        <dbReference type="PROSITE" id="PS50857"/>
    </source>
</evidence>
<dbReference type="RefSeq" id="XP_067717924.1">
    <property type="nucleotide sequence ID" value="XM_067861823.1"/>
</dbReference>
<keyword evidence="3" id="KW-1133">Transmembrane helix</keyword>
<dbReference type="PRINTS" id="PR01166">
    <property type="entry name" value="CYCOXIDASEII"/>
</dbReference>
<dbReference type="GO" id="GO:0004129">
    <property type="term" value="F:cytochrome-c oxidase activity"/>
    <property type="evidence" value="ECO:0007669"/>
    <property type="project" value="UniProtKB-EC"/>
</dbReference>
<dbReference type="PROSITE" id="PS50857">
    <property type="entry name" value="COX2_CUA"/>
    <property type="match status" value="1"/>
</dbReference>
<dbReference type="Gene3D" id="2.60.40.420">
    <property type="entry name" value="Cupredoxins - blue copper proteins"/>
    <property type="match status" value="1"/>
</dbReference>
<dbReference type="GO" id="GO:0016020">
    <property type="term" value="C:membrane"/>
    <property type="evidence" value="ECO:0007669"/>
    <property type="project" value="InterPro"/>
</dbReference>
<proteinExistence type="predicted"/>
<name>A0AAV4M1V4_BABCB</name>
<comment type="caution">
    <text evidence="5">The sequence shown here is derived from an EMBL/GenBank/DDBJ whole genome shotgun (WGS) entry which is preliminary data.</text>
</comment>
<comment type="cofactor">
    <cofactor evidence="1">
        <name>Cu cation</name>
        <dbReference type="ChEBI" id="CHEBI:23378"/>
    </cofactor>
</comment>
<dbReference type="InterPro" id="IPR002429">
    <property type="entry name" value="CcO_II-like_C"/>
</dbReference>
<feature type="domain" description="Cytochrome oxidase subunit II copper A binding" evidence="4">
    <location>
        <begin position="245"/>
        <end position="270"/>
    </location>
</feature>